<accession>A0A3N4GYM5</accession>
<dbReference type="InterPro" id="IPR036390">
    <property type="entry name" value="WH_DNA-bd_sf"/>
</dbReference>
<gene>
    <name evidence="2" type="ORF">EF294_04185</name>
</gene>
<reference evidence="2 3" key="1">
    <citation type="submission" date="2018-11" db="EMBL/GenBank/DDBJ databases">
        <title>Draft genome sequence of Gordonia sp. RS15-1S isolated from rice stems.</title>
        <authorList>
            <person name="Muangham S."/>
        </authorList>
    </citation>
    <scope>NUCLEOTIDE SEQUENCE [LARGE SCALE GENOMIC DNA]</scope>
    <source>
        <strain evidence="2 3">RS15-1S</strain>
    </source>
</reference>
<organism evidence="2 3">
    <name type="scientific">Gordonia oryzae</name>
    <dbReference type="NCBI Taxonomy" id="2487349"/>
    <lineage>
        <taxon>Bacteria</taxon>
        <taxon>Bacillati</taxon>
        <taxon>Actinomycetota</taxon>
        <taxon>Actinomycetes</taxon>
        <taxon>Mycobacteriales</taxon>
        <taxon>Gordoniaceae</taxon>
        <taxon>Gordonia</taxon>
    </lineage>
</organism>
<dbReference type="OrthoDB" id="4380526at2"/>
<dbReference type="Gene3D" id="1.10.10.10">
    <property type="entry name" value="Winged helix-like DNA-binding domain superfamily/Winged helix DNA-binding domain"/>
    <property type="match status" value="1"/>
</dbReference>
<proteinExistence type="predicted"/>
<dbReference type="Proteomes" id="UP000267536">
    <property type="component" value="Unassembled WGS sequence"/>
</dbReference>
<dbReference type="SUPFAM" id="SSF46785">
    <property type="entry name" value="Winged helix' DNA-binding domain"/>
    <property type="match status" value="1"/>
</dbReference>
<feature type="region of interest" description="Disordered" evidence="1">
    <location>
        <begin position="90"/>
        <end position="154"/>
    </location>
</feature>
<evidence type="ECO:0000313" key="3">
    <source>
        <dbReference type="Proteomes" id="UP000267536"/>
    </source>
</evidence>
<sequence>MSYELTAWAVAVERPADASADWTTVKLTLVTMASFPDAHGRECFASVATIASRMGVSPATVKRAIGTLKQLGLVVASEQPGRPTRFQFVDGVREAEPRSRVTQVDDDPGHARPRSSVSQGVGHRRPRGWVTDEPQTRSSTRELTGGARPGVDRPRLTVVAEPPSRTCERHPDGTDMPCAACRDARRRQEEFEQRRRLSALEAQREEREQVVAAERAAIRACGMCDDRGYRGNMPCHHDPDGDARHARGMAQVRAVLARGSAS</sequence>
<name>A0A3N4GYM5_9ACTN</name>
<dbReference type="Pfam" id="PF13730">
    <property type="entry name" value="HTH_36"/>
    <property type="match status" value="1"/>
</dbReference>
<evidence type="ECO:0000313" key="2">
    <source>
        <dbReference type="EMBL" id="RPA65928.1"/>
    </source>
</evidence>
<keyword evidence="3" id="KW-1185">Reference proteome</keyword>
<comment type="caution">
    <text evidence="2">The sequence shown here is derived from an EMBL/GenBank/DDBJ whole genome shotgun (WGS) entry which is preliminary data.</text>
</comment>
<dbReference type="AlphaFoldDB" id="A0A3N4GYM5"/>
<dbReference type="InterPro" id="IPR036388">
    <property type="entry name" value="WH-like_DNA-bd_sf"/>
</dbReference>
<dbReference type="RefSeq" id="WP_123925869.1">
    <property type="nucleotide sequence ID" value="NZ_JBPSDP010000012.1"/>
</dbReference>
<protein>
    <submittedName>
        <fullName evidence="2">Helix-turn-helix domain-containing protein</fullName>
    </submittedName>
</protein>
<dbReference type="EMBL" id="RKMH01000002">
    <property type="protein sequence ID" value="RPA65928.1"/>
    <property type="molecule type" value="Genomic_DNA"/>
</dbReference>
<evidence type="ECO:0000256" key="1">
    <source>
        <dbReference type="SAM" id="MobiDB-lite"/>
    </source>
</evidence>